<dbReference type="InterPro" id="IPR058248">
    <property type="entry name" value="Lxx211020-like"/>
</dbReference>
<dbReference type="PANTHER" id="PTHR36302">
    <property type="entry name" value="BLR7088 PROTEIN"/>
    <property type="match status" value="1"/>
</dbReference>
<dbReference type="InterPro" id="IPR007410">
    <property type="entry name" value="LpqE-like"/>
</dbReference>
<reference evidence="3" key="1">
    <citation type="journal article" date="2014" name="Int. J. Syst. Evol. Microbiol.">
        <title>Complete genome sequence of Corynebacterium casei LMG S-19264T (=DSM 44701T), isolated from a smear-ripened cheese.</title>
        <authorList>
            <consortium name="US DOE Joint Genome Institute (JGI-PGF)"/>
            <person name="Walter F."/>
            <person name="Albersmeier A."/>
            <person name="Kalinowski J."/>
            <person name="Ruckert C."/>
        </authorList>
    </citation>
    <scope>NUCLEOTIDE SEQUENCE</scope>
    <source>
        <strain evidence="3">JCM 3090</strain>
    </source>
</reference>
<feature type="compositionally biased region" description="Low complexity" evidence="1">
    <location>
        <begin position="174"/>
        <end position="190"/>
    </location>
</feature>
<feature type="region of interest" description="Disordered" evidence="1">
    <location>
        <begin position="165"/>
        <end position="190"/>
    </location>
</feature>
<dbReference type="InterPro" id="IPR036182">
    <property type="entry name" value="PCuAC_sf"/>
</dbReference>
<dbReference type="PANTHER" id="PTHR36302:SF1">
    <property type="entry name" value="COPPER CHAPERONE PCU(A)C"/>
    <property type="match status" value="1"/>
</dbReference>
<dbReference type="EMBL" id="BMQB01000001">
    <property type="protein sequence ID" value="GGJ74873.1"/>
    <property type="molecule type" value="Genomic_DNA"/>
</dbReference>
<gene>
    <name evidence="3" type="ORF">GCM10010123_01070</name>
</gene>
<accession>A0A8J3F7B0</accession>
<evidence type="ECO:0000256" key="2">
    <source>
        <dbReference type="SAM" id="SignalP"/>
    </source>
</evidence>
<dbReference type="SUPFAM" id="SSF110087">
    <property type="entry name" value="DR1885-like metal-binding protein"/>
    <property type="match status" value="1"/>
</dbReference>
<keyword evidence="2" id="KW-0732">Signal</keyword>
<dbReference type="AlphaFoldDB" id="A0A8J3F7B0"/>
<evidence type="ECO:0000313" key="3">
    <source>
        <dbReference type="EMBL" id="GGJ74873.1"/>
    </source>
</evidence>
<dbReference type="Gene3D" id="2.60.40.1890">
    <property type="entry name" value="PCu(A)C copper chaperone"/>
    <property type="match status" value="1"/>
</dbReference>
<feature type="chain" id="PRO_5035147451" description="Copper chaperone PCu(A)C" evidence="2">
    <location>
        <begin position="35"/>
        <end position="190"/>
    </location>
</feature>
<comment type="caution">
    <text evidence="3">The sequence shown here is derived from an EMBL/GenBank/DDBJ whole genome shotgun (WGS) entry which is preliminary data.</text>
</comment>
<evidence type="ECO:0000313" key="4">
    <source>
        <dbReference type="Proteomes" id="UP000649739"/>
    </source>
</evidence>
<dbReference type="Proteomes" id="UP000649739">
    <property type="component" value="Unassembled WGS sequence"/>
</dbReference>
<name>A0A8J3F7B0_9ACTN</name>
<evidence type="ECO:0000256" key="1">
    <source>
        <dbReference type="SAM" id="MobiDB-lite"/>
    </source>
</evidence>
<feature type="signal peptide" evidence="2">
    <location>
        <begin position="1"/>
        <end position="34"/>
    </location>
</feature>
<reference evidence="3" key="2">
    <citation type="submission" date="2020-09" db="EMBL/GenBank/DDBJ databases">
        <authorList>
            <person name="Sun Q."/>
            <person name="Ohkuma M."/>
        </authorList>
    </citation>
    <scope>NUCLEOTIDE SEQUENCE</scope>
    <source>
        <strain evidence="3">JCM 3090</strain>
    </source>
</reference>
<proteinExistence type="predicted"/>
<dbReference type="Pfam" id="PF04314">
    <property type="entry name" value="PCuAC"/>
    <property type="match status" value="1"/>
</dbReference>
<evidence type="ECO:0008006" key="5">
    <source>
        <dbReference type="Google" id="ProtNLM"/>
    </source>
</evidence>
<sequence>MRTHAVLSRIARPAALLAAAALAVTLAGCGSSSAKTEPQAAPSPSPVEPVRVQDAWVKATDKGMTGAFGILVNDSDADVTITGATTELSPMELHEMAMKDGKMVMQEKKDGFVLKAKTSHKLQPGSDHLMLMKLKRPIPAGEQVTITLNLAGGKTLPFTAVAKPFTGAGESYRPGSGPTSGAPSPTASHP</sequence>
<keyword evidence="4" id="KW-1185">Reference proteome</keyword>
<dbReference type="PROSITE" id="PS51257">
    <property type="entry name" value="PROKAR_LIPOPROTEIN"/>
    <property type="match status" value="1"/>
</dbReference>
<protein>
    <recommendedName>
        <fullName evidence="5">Copper chaperone PCu(A)C</fullName>
    </recommendedName>
</protein>
<dbReference type="RefSeq" id="WP_189168003.1">
    <property type="nucleotide sequence ID" value="NZ_BMQB01000001.1"/>
</dbReference>
<organism evidence="3 4">
    <name type="scientific">Pilimelia anulata</name>
    <dbReference type="NCBI Taxonomy" id="53371"/>
    <lineage>
        <taxon>Bacteria</taxon>
        <taxon>Bacillati</taxon>
        <taxon>Actinomycetota</taxon>
        <taxon>Actinomycetes</taxon>
        <taxon>Micromonosporales</taxon>
        <taxon>Micromonosporaceae</taxon>
        <taxon>Pilimelia</taxon>
    </lineage>
</organism>